<keyword evidence="1" id="KW-0812">Transmembrane</keyword>
<proteinExistence type="predicted"/>
<evidence type="ECO:0000313" key="2">
    <source>
        <dbReference type="EMBL" id="MFC5439311.1"/>
    </source>
</evidence>
<dbReference type="RefSeq" id="WP_377338741.1">
    <property type="nucleotide sequence ID" value="NZ_JALBWS010000015.1"/>
</dbReference>
<evidence type="ECO:0000313" key="3">
    <source>
        <dbReference type="Proteomes" id="UP001596018"/>
    </source>
</evidence>
<feature type="transmembrane region" description="Helical" evidence="1">
    <location>
        <begin position="161"/>
        <end position="183"/>
    </location>
</feature>
<organism evidence="2 3">
    <name type="scientific">Rhodanobacter ginsenosidimutans</name>
    <dbReference type="NCBI Taxonomy" id="490571"/>
    <lineage>
        <taxon>Bacteria</taxon>
        <taxon>Pseudomonadati</taxon>
        <taxon>Pseudomonadota</taxon>
        <taxon>Gammaproteobacteria</taxon>
        <taxon>Lysobacterales</taxon>
        <taxon>Rhodanobacteraceae</taxon>
        <taxon>Rhodanobacter</taxon>
    </lineage>
</organism>
<feature type="transmembrane region" description="Helical" evidence="1">
    <location>
        <begin position="26"/>
        <end position="48"/>
    </location>
</feature>
<keyword evidence="1" id="KW-1133">Transmembrane helix</keyword>
<protein>
    <submittedName>
        <fullName evidence="2">PepSY-associated TM helix domain-containing protein</fullName>
    </submittedName>
</protein>
<feature type="transmembrane region" description="Helical" evidence="1">
    <location>
        <begin position="195"/>
        <end position="213"/>
    </location>
</feature>
<dbReference type="InterPro" id="IPR032307">
    <property type="entry name" value="PepSY_TM-like_2"/>
</dbReference>
<dbReference type="Pfam" id="PF16357">
    <property type="entry name" value="PepSY_TM_like_2"/>
    <property type="match status" value="1"/>
</dbReference>
<sequence length="214" mass="23439">MAQLQASADSIRPQRRAFWMRQLYQWHWISSALCLIGLLLFALTGITLNHARQIEATPKVVDRAATLPPALLAMVTGEDARKAAPLPDAVADWLDESLSAHVAGRAGEWSADEIYLSLPRPGGDGWLSIDRASGAVEFEVTRRGAVAYLNDLHKGRHAGPVWGWFIDVFALACLVFSITGLFLLKFHAARRASTWPLVALGLVLPALLALLFIH</sequence>
<keyword evidence="3" id="KW-1185">Reference proteome</keyword>
<dbReference type="PANTHER" id="PTHR40115:SF1">
    <property type="entry name" value="INNER MEMBRANE PROTEIN WITH PEPSY TM HELIX"/>
    <property type="match status" value="1"/>
</dbReference>
<evidence type="ECO:0000256" key="1">
    <source>
        <dbReference type="SAM" id="Phobius"/>
    </source>
</evidence>
<dbReference type="EMBL" id="JBHSMM010000001">
    <property type="protein sequence ID" value="MFC5439311.1"/>
    <property type="molecule type" value="Genomic_DNA"/>
</dbReference>
<name>A0ABW0JUI0_9GAMM</name>
<gene>
    <name evidence="2" type="ORF">ACFPK0_04685</name>
</gene>
<reference evidence="3" key="1">
    <citation type="journal article" date="2019" name="Int. J. Syst. Evol. Microbiol.">
        <title>The Global Catalogue of Microorganisms (GCM) 10K type strain sequencing project: providing services to taxonomists for standard genome sequencing and annotation.</title>
        <authorList>
            <consortium name="The Broad Institute Genomics Platform"/>
            <consortium name="The Broad Institute Genome Sequencing Center for Infectious Disease"/>
            <person name="Wu L."/>
            <person name="Ma J."/>
        </authorList>
    </citation>
    <scope>NUCLEOTIDE SEQUENCE [LARGE SCALE GENOMIC DNA]</scope>
    <source>
        <strain evidence="3">KACC 12822</strain>
    </source>
</reference>
<dbReference type="Proteomes" id="UP001596018">
    <property type="component" value="Unassembled WGS sequence"/>
</dbReference>
<dbReference type="PANTHER" id="PTHR40115">
    <property type="entry name" value="INNER MEMBRANE PROTEIN WITH PEPSY TM HELIX"/>
    <property type="match status" value="1"/>
</dbReference>
<keyword evidence="1" id="KW-0472">Membrane</keyword>
<comment type="caution">
    <text evidence="2">The sequence shown here is derived from an EMBL/GenBank/DDBJ whole genome shotgun (WGS) entry which is preliminary data.</text>
</comment>
<accession>A0ABW0JUI0</accession>